<dbReference type="Gene3D" id="1.20.120.450">
    <property type="entry name" value="dinb family like domain"/>
    <property type="match status" value="1"/>
</dbReference>
<gene>
    <name evidence="2" type="ORF">J2W55_001457</name>
</gene>
<accession>A0ABU1T8Q9</accession>
<proteinExistence type="predicted"/>
<organism evidence="2 3">
    <name type="scientific">Mucilaginibacter pocheonensis</name>
    <dbReference type="NCBI Taxonomy" id="398050"/>
    <lineage>
        <taxon>Bacteria</taxon>
        <taxon>Pseudomonadati</taxon>
        <taxon>Bacteroidota</taxon>
        <taxon>Sphingobacteriia</taxon>
        <taxon>Sphingobacteriales</taxon>
        <taxon>Sphingobacteriaceae</taxon>
        <taxon>Mucilaginibacter</taxon>
    </lineage>
</organism>
<dbReference type="SUPFAM" id="SSF109854">
    <property type="entry name" value="DinB/YfiT-like putative metalloenzymes"/>
    <property type="match status" value="1"/>
</dbReference>
<dbReference type="Proteomes" id="UP001247620">
    <property type="component" value="Unassembled WGS sequence"/>
</dbReference>
<reference evidence="2 3" key="1">
    <citation type="submission" date="2023-07" db="EMBL/GenBank/DDBJ databases">
        <title>Sorghum-associated microbial communities from plants grown in Nebraska, USA.</title>
        <authorList>
            <person name="Schachtman D."/>
        </authorList>
    </citation>
    <scope>NUCLEOTIDE SEQUENCE [LARGE SCALE GENOMIC DNA]</scope>
    <source>
        <strain evidence="2 3">3262</strain>
    </source>
</reference>
<dbReference type="Pfam" id="PF12867">
    <property type="entry name" value="DinB_2"/>
    <property type="match status" value="1"/>
</dbReference>
<dbReference type="InterPro" id="IPR024775">
    <property type="entry name" value="DinB-like"/>
</dbReference>
<keyword evidence="3" id="KW-1185">Reference proteome</keyword>
<dbReference type="EMBL" id="JAVDUU010000002">
    <property type="protein sequence ID" value="MDR6941615.1"/>
    <property type="molecule type" value="Genomic_DNA"/>
</dbReference>
<name>A0ABU1T8Q9_9SPHI</name>
<evidence type="ECO:0000313" key="3">
    <source>
        <dbReference type="Proteomes" id="UP001247620"/>
    </source>
</evidence>
<evidence type="ECO:0000313" key="2">
    <source>
        <dbReference type="EMBL" id="MDR6941615.1"/>
    </source>
</evidence>
<protein>
    <submittedName>
        <fullName evidence="2">Damage-inducible protein DinB</fullName>
    </submittedName>
</protein>
<dbReference type="InterPro" id="IPR034660">
    <property type="entry name" value="DinB/YfiT-like"/>
</dbReference>
<feature type="domain" description="DinB-like" evidence="1">
    <location>
        <begin position="2"/>
        <end position="122"/>
    </location>
</feature>
<sequence length="138" mass="16386">MKLWLGIPEDRCHWKPDAGAMTCIEMVRHVLESQYIYQQIIKNRGDKNNGPTPWHDQPYVSIQQEIWFSLPYQSAFMQMVNSFSDNELEEIEIIRPALNQRRKLGDYLLRVAYHEAVHAGQLLSYLRNLDIDRPKIWD</sequence>
<comment type="caution">
    <text evidence="2">The sequence shown here is derived from an EMBL/GenBank/DDBJ whole genome shotgun (WGS) entry which is preliminary data.</text>
</comment>
<evidence type="ECO:0000259" key="1">
    <source>
        <dbReference type="Pfam" id="PF12867"/>
    </source>
</evidence>